<keyword evidence="4 5" id="KW-0472">Membrane</keyword>
<dbReference type="KEGG" id="ache:ACHE_20935S"/>
<evidence type="ECO:0000256" key="2">
    <source>
        <dbReference type="ARBA" id="ARBA00022692"/>
    </source>
</evidence>
<dbReference type="AlphaFoldDB" id="A0A7R7VJE8"/>
<evidence type="ECO:0000256" key="4">
    <source>
        <dbReference type="ARBA" id="ARBA00023136"/>
    </source>
</evidence>
<keyword evidence="7" id="KW-1185">Reference proteome</keyword>
<proteinExistence type="predicted"/>
<dbReference type="GO" id="GO:0015095">
    <property type="term" value="F:magnesium ion transmembrane transporter activity"/>
    <property type="evidence" value="ECO:0007669"/>
    <property type="project" value="TreeGrafter"/>
</dbReference>
<dbReference type="PANTHER" id="PTHR46494">
    <property type="entry name" value="CORA FAMILY METAL ION TRANSPORTER (EUROFUNG)"/>
    <property type="match status" value="1"/>
</dbReference>
<keyword evidence="3 5" id="KW-1133">Transmembrane helix</keyword>
<dbReference type="SUPFAM" id="SSF144083">
    <property type="entry name" value="Magnesium transport protein CorA, transmembrane region"/>
    <property type="match status" value="1"/>
</dbReference>
<evidence type="ECO:0000256" key="5">
    <source>
        <dbReference type="SAM" id="Phobius"/>
    </source>
</evidence>
<evidence type="ECO:0000256" key="1">
    <source>
        <dbReference type="ARBA" id="ARBA00004651"/>
    </source>
</evidence>
<feature type="transmembrane region" description="Helical" evidence="5">
    <location>
        <begin position="36"/>
        <end position="59"/>
    </location>
</feature>
<reference evidence="6" key="2">
    <citation type="submission" date="2021-02" db="EMBL/GenBank/DDBJ databases">
        <title>Aspergillus chevalieri M1 genome sequence.</title>
        <authorList>
            <person name="Kadooka C."/>
            <person name="Mori K."/>
            <person name="Futagami T."/>
        </authorList>
    </citation>
    <scope>NUCLEOTIDE SEQUENCE</scope>
    <source>
        <strain evidence="6">M1</strain>
    </source>
</reference>
<feature type="transmembrane region" description="Helical" evidence="5">
    <location>
        <begin position="431"/>
        <end position="451"/>
    </location>
</feature>
<organism evidence="6 7">
    <name type="scientific">Aspergillus chevalieri</name>
    <name type="common">Eurotium chevalieri</name>
    <dbReference type="NCBI Taxonomy" id="182096"/>
    <lineage>
        <taxon>Eukaryota</taxon>
        <taxon>Fungi</taxon>
        <taxon>Dikarya</taxon>
        <taxon>Ascomycota</taxon>
        <taxon>Pezizomycotina</taxon>
        <taxon>Eurotiomycetes</taxon>
        <taxon>Eurotiomycetidae</taxon>
        <taxon>Eurotiales</taxon>
        <taxon>Aspergillaceae</taxon>
        <taxon>Aspergillus</taxon>
        <taxon>Aspergillus subgen. Aspergillus</taxon>
    </lineage>
</organism>
<dbReference type="GO" id="GO:0005886">
    <property type="term" value="C:plasma membrane"/>
    <property type="evidence" value="ECO:0007669"/>
    <property type="project" value="UniProtKB-SubCell"/>
</dbReference>
<dbReference type="EMBL" id="AP024417">
    <property type="protein sequence ID" value="BCR85477.1"/>
    <property type="molecule type" value="Genomic_DNA"/>
</dbReference>
<sequence length="469" mass="53873">MCIVLSDGWLKTEIKLRQSTYTATCVLHLVGIKGPAFHFLSFSVLGCNIPSTIIVLYLMSYVMSDLSSSSPSSDEETTRWSPCLSADDVRVYYPRDVDWEEEHSKLCHAIRDATRRSTTVIFTTAKVIDTCKSPDKYIYFPDDFYPVVNGDINGSFHSKYIIDEEGKIASHISWSCFKIKNINIDKKSPKIEYNWLQVAVLVHFHAKTGRQVIFFIDLPSDHEDSVIKKSLFYSLQDSENPFIWHTILSRQAKSLYDNTVWSVRDLVRPVEKARNKPNPPAPNFPNLHDIARHVSHANEILHVAEHTLDRLVQAQISWKTEYYDSNTGSAKRNRMVCLQNKQDLLFLAKEIHCLKTRSASLSERLQNEINLAFNIVSQNLGTNAQGDNAMMKTIAIVSLLYVPGSFVSSVFGMNFFDMGSESEFTVSNKFWIYWVITIPLTAVTVLIWAIWHWSDKIRRPRWPHLVHWS</sequence>
<dbReference type="Gene3D" id="1.20.58.340">
    <property type="entry name" value="Magnesium transport protein CorA, transmembrane region"/>
    <property type="match status" value="1"/>
</dbReference>
<protein>
    <submittedName>
        <fullName evidence="6">Uncharacterized protein</fullName>
    </submittedName>
</protein>
<keyword evidence="2 5" id="KW-0812">Transmembrane</keyword>
<name>A0A7R7VJE8_ASPCH</name>
<evidence type="ECO:0000313" key="6">
    <source>
        <dbReference type="EMBL" id="BCR85477.1"/>
    </source>
</evidence>
<dbReference type="RefSeq" id="XP_043133999.1">
    <property type="nucleotide sequence ID" value="XM_043285292.1"/>
</dbReference>
<dbReference type="InterPro" id="IPR045863">
    <property type="entry name" value="CorA_TM1_TM2"/>
</dbReference>
<evidence type="ECO:0000313" key="7">
    <source>
        <dbReference type="Proteomes" id="UP000637239"/>
    </source>
</evidence>
<evidence type="ECO:0000256" key="3">
    <source>
        <dbReference type="ARBA" id="ARBA00022989"/>
    </source>
</evidence>
<accession>A0A7R7VJE8</accession>
<dbReference type="PANTHER" id="PTHR46494:SF1">
    <property type="entry name" value="CORA FAMILY METAL ION TRANSPORTER (EUROFUNG)"/>
    <property type="match status" value="1"/>
</dbReference>
<dbReference type="GO" id="GO:0000287">
    <property type="term" value="F:magnesium ion binding"/>
    <property type="evidence" value="ECO:0007669"/>
    <property type="project" value="TreeGrafter"/>
</dbReference>
<dbReference type="Proteomes" id="UP000637239">
    <property type="component" value="Chromosome 2"/>
</dbReference>
<dbReference type="GO" id="GO:0015087">
    <property type="term" value="F:cobalt ion transmembrane transporter activity"/>
    <property type="evidence" value="ECO:0007669"/>
    <property type="project" value="TreeGrafter"/>
</dbReference>
<dbReference type="InterPro" id="IPR002523">
    <property type="entry name" value="MgTranspt_CorA/ZnTranspt_ZntB"/>
</dbReference>
<comment type="subcellular location">
    <subcellularLocation>
        <location evidence="1">Cell membrane</location>
        <topology evidence="1">Multi-pass membrane protein</topology>
    </subcellularLocation>
</comment>
<reference evidence="6" key="1">
    <citation type="submission" date="2021-01" db="EMBL/GenBank/DDBJ databases">
        <authorList>
            <consortium name="Aspergillus chevalieri M1 genome sequencing consortium"/>
            <person name="Kazuki M."/>
            <person name="Futagami T."/>
        </authorList>
    </citation>
    <scope>NUCLEOTIDE SEQUENCE</scope>
    <source>
        <strain evidence="6">M1</strain>
    </source>
</reference>
<gene>
    <name evidence="6" type="ORF">ACHE_20935S</name>
</gene>
<dbReference type="GO" id="GO:0050897">
    <property type="term" value="F:cobalt ion binding"/>
    <property type="evidence" value="ECO:0007669"/>
    <property type="project" value="TreeGrafter"/>
</dbReference>
<dbReference type="GeneID" id="66979836"/>
<dbReference type="Pfam" id="PF01544">
    <property type="entry name" value="CorA"/>
    <property type="match status" value="1"/>
</dbReference>
<feature type="transmembrane region" description="Helical" evidence="5">
    <location>
        <begin position="393"/>
        <end position="411"/>
    </location>
</feature>